<feature type="transmembrane region" description="Helical" evidence="4">
    <location>
        <begin position="37"/>
        <end position="59"/>
    </location>
</feature>
<evidence type="ECO:0000256" key="2">
    <source>
        <dbReference type="ARBA" id="ARBA00022801"/>
    </source>
</evidence>
<proteinExistence type="predicted"/>
<dbReference type="PANTHER" id="PTHR31302:SF31">
    <property type="entry name" value="PHOSPHODIESTERASE YAEI"/>
    <property type="match status" value="1"/>
</dbReference>
<keyword evidence="1" id="KW-0479">Metal-binding</keyword>
<dbReference type="Gene3D" id="3.60.21.10">
    <property type="match status" value="1"/>
</dbReference>
<feature type="compositionally biased region" description="Low complexity" evidence="3">
    <location>
        <begin position="170"/>
        <end position="185"/>
    </location>
</feature>
<dbReference type="EMBL" id="BAABAT010000001">
    <property type="protein sequence ID" value="GAA4243996.1"/>
    <property type="molecule type" value="Genomic_DNA"/>
</dbReference>
<evidence type="ECO:0000313" key="6">
    <source>
        <dbReference type="EMBL" id="GAA4243996.1"/>
    </source>
</evidence>
<accession>A0ABP8CVT4</accession>
<reference evidence="7" key="1">
    <citation type="journal article" date="2019" name="Int. J. Syst. Evol. Microbiol.">
        <title>The Global Catalogue of Microorganisms (GCM) 10K type strain sequencing project: providing services to taxonomists for standard genome sequencing and annotation.</title>
        <authorList>
            <consortium name="The Broad Institute Genomics Platform"/>
            <consortium name="The Broad Institute Genome Sequencing Center for Infectious Disease"/>
            <person name="Wu L."/>
            <person name="Ma J."/>
        </authorList>
    </citation>
    <scope>NUCLEOTIDE SEQUENCE [LARGE SCALE GENOMIC DNA]</scope>
    <source>
        <strain evidence="7">JCM 17441</strain>
    </source>
</reference>
<keyword evidence="4" id="KW-0812">Transmembrane</keyword>
<dbReference type="RefSeq" id="WP_345120703.1">
    <property type="nucleotide sequence ID" value="NZ_BAABAT010000001.1"/>
</dbReference>
<evidence type="ECO:0000256" key="4">
    <source>
        <dbReference type="SAM" id="Phobius"/>
    </source>
</evidence>
<feature type="transmembrane region" description="Helical" evidence="4">
    <location>
        <begin position="6"/>
        <end position="25"/>
    </location>
</feature>
<dbReference type="Proteomes" id="UP001500620">
    <property type="component" value="Unassembled WGS sequence"/>
</dbReference>
<evidence type="ECO:0000259" key="5">
    <source>
        <dbReference type="Pfam" id="PF00149"/>
    </source>
</evidence>
<dbReference type="CDD" id="cd07385">
    <property type="entry name" value="MPP_YkuE_C"/>
    <property type="match status" value="1"/>
</dbReference>
<keyword evidence="4" id="KW-1133">Transmembrane helix</keyword>
<organism evidence="6 7">
    <name type="scientific">Dactylosporangium darangshiense</name>
    <dbReference type="NCBI Taxonomy" id="579108"/>
    <lineage>
        <taxon>Bacteria</taxon>
        <taxon>Bacillati</taxon>
        <taxon>Actinomycetota</taxon>
        <taxon>Actinomycetes</taxon>
        <taxon>Micromonosporales</taxon>
        <taxon>Micromonosporaceae</taxon>
        <taxon>Dactylosporangium</taxon>
    </lineage>
</organism>
<keyword evidence="4" id="KW-0472">Membrane</keyword>
<dbReference type="Pfam" id="PF00149">
    <property type="entry name" value="Metallophos"/>
    <property type="match status" value="1"/>
</dbReference>
<dbReference type="SUPFAM" id="SSF56300">
    <property type="entry name" value="Metallo-dependent phosphatases"/>
    <property type="match status" value="1"/>
</dbReference>
<feature type="region of interest" description="Disordered" evidence="3">
    <location>
        <begin position="105"/>
        <end position="211"/>
    </location>
</feature>
<dbReference type="InterPro" id="IPR004843">
    <property type="entry name" value="Calcineurin-like_PHP"/>
</dbReference>
<feature type="transmembrane region" description="Helical" evidence="4">
    <location>
        <begin position="71"/>
        <end position="95"/>
    </location>
</feature>
<protein>
    <recommendedName>
        <fullName evidence="5">Calcineurin-like phosphoesterase domain-containing protein</fullName>
    </recommendedName>
</protein>
<gene>
    <name evidence="6" type="ORF">GCM10022255_005280</name>
</gene>
<evidence type="ECO:0000256" key="3">
    <source>
        <dbReference type="SAM" id="MobiDB-lite"/>
    </source>
</evidence>
<feature type="transmembrane region" description="Helical" evidence="4">
    <location>
        <begin position="226"/>
        <end position="246"/>
    </location>
</feature>
<evidence type="ECO:0000256" key="1">
    <source>
        <dbReference type="ARBA" id="ARBA00022723"/>
    </source>
</evidence>
<comment type="caution">
    <text evidence="6">The sequence shown here is derived from an EMBL/GenBank/DDBJ whole genome shotgun (WGS) entry which is preliminary data.</text>
</comment>
<feature type="domain" description="Calcineurin-like phosphoesterase" evidence="5">
    <location>
        <begin position="268"/>
        <end position="430"/>
    </location>
</feature>
<keyword evidence="2" id="KW-0378">Hydrolase</keyword>
<dbReference type="InterPro" id="IPR051158">
    <property type="entry name" value="Metallophosphoesterase_sf"/>
</dbReference>
<feature type="compositionally biased region" description="Low complexity" evidence="3">
    <location>
        <begin position="127"/>
        <end position="157"/>
    </location>
</feature>
<dbReference type="PANTHER" id="PTHR31302">
    <property type="entry name" value="TRANSMEMBRANE PROTEIN WITH METALLOPHOSPHOESTERASE DOMAIN-RELATED"/>
    <property type="match status" value="1"/>
</dbReference>
<name>A0ABP8CVT4_9ACTN</name>
<dbReference type="InterPro" id="IPR029052">
    <property type="entry name" value="Metallo-depent_PP-like"/>
</dbReference>
<feature type="compositionally biased region" description="Low complexity" evidence="3">
    <location>
        <begin position="106"/>
        <end position="117"/>
    </location>
</feature>
<evidence type="ECO:0000313" key="7">
    <source>
        <dbReference type="Proteomes" id="UP001500620"/>
    </source>
</evidence>
<keyword evidence="7" id="KW-1185">Reference proteome</keyword>
<sequence length="487" mass="50720">MIFALLAVVLVIIGAIHWYLWKRLVRDTTRTRRARRIGTAVAVVLALIIPATLALSRTLPHSRQPLVAWPGFLWLAIMFYLLVTLLILELPRLALRLWLRRREVRSGSGSDSGPVSGSDGGPGSGSGSDADSGSDVSSGSGSDIGSRVGSDISSDDGNVGNIPRGAGDISGSSKASGQGSSKASGEGSGEASDDQSAFAAAAPPRTVDETDERFDAGRRLLLGRSLAVTAGVLSASAVGIGVYQAMSAPNLKRVPIRLAKLPASMDGFRIALVSDIHLGPLLGRSHTERIVRMINGVGADLVAVVGDLVDGSVAELGAAAEPLQDLRAKHGSFFVTGNHEYFSGYQEWVDEVNSLGVRVLRNERVDVLGLDLAGVNDVSGGDVGDGPDFGKALDGRDAARPVVLLAHQPVQAHEAARHGVDLQLSGHTHGGQMVPFNLLVGLQQPVVAGLGNVDGTQVYVTRGAGFWGPPVRFGAPPDISVVELHGA</sequence>